<organism evidence="1 2">
    <name type="scientific">Shimia aestuarii</name>
    <dbReference type="NCBI Taxonomy" id="254406"/>
    <lineage>
        <taxon>Bacteria</taxon>
        <taxon>Pseudomonadati</taxon>
        <taxon>Pseudomonadota</taxon>
        <taxon>Alphaproteobacteria</taxon>
        <taxon>Rhodobacterales</taxon>
        <taxon>Roseobacteraceae</taxon>
    </lineage>
</organism>
<dbReference type="AlphaFoldDB" id="A0A1I4PJW8"/>
<proteinExistence type="predicted"/>
<keyword evidence="2" id="KW-1185">Reference proteome</keyword>
<dbReference type="STRING" id="254406.SAMN04488042_105287"/>
<protein>
    <submittedName>
        <fullName evidence="1">Porin</fullName>
    </submittedName>
</protein>
<dbReference type="EMBL" id="FOTQ01000005">
    <property type="protein sequence ID" value="SFM28058.1"/>
    <property type="molecule type" value="Genomic_DNA"/>
</dbReference>
<evidence type="ECO:0000313" key="2">
    <source>
        <dbReference type="Proteomes" id="UP000199144"/>
    </source>
</evidence>
<gene>
    <name evidence="1" type="ORF">SAMN04488042_105287</name>
</gene>
<dbReference type="SUPFAM" id="SSF56935">
    <property type="entry name" value="Porins"/>
    <property type="match status" value="1"/>
</dbReference>
<sequence>MAQVFVLEWVRGISQILRRIGFFLTRTKFASFLELVETLWGRAGVARPLESVLQNRLDRSRKRYGAVLAAAFGVVCASPEALAEEPEQRFRFYGHFSPMILTADDGVSRATNLADSSSSGGRVGVRFAQALDGQTTLKGNFEVSLGLRQSAAISQLYTPAMFDWSSHSVRKAEAIIESERWGRLSLGQGSMGSDGVAETDLSGTSLANYVGISDIAGGYFFRTASGTLSSVRITDVFPTFDGGRSVRLRWDSPEIRFGVLGGLRFAVSIGKEDFQRNVTLNDALQDAGLFYRNQIGNVTLAGSFGVSNVDDGTGGTAGQAAGSFSLLHGPSGLNATFATGSRDGFGHYGYVKLGVRRDYFGIGDTAFSVDYYESFDTAATGGRGQSYGIGVVQTLDKQDLELFLGYRLHSYLGGGLVKHRDIKTVSFGLRWKFRKLQQHRSILEELWQG</sequence>
<evidence type="ECO:0000313" key="1">
    <source>
        <dbReference type="EMBL" id="SFM28058.1"/>
    </source>
</evidence>
<reference evidence="1 2" key="1">
    <citation type="submission" date="2016-10" db="EMBL/GenBank/DDBJ databases">
        <authorList>
            <person name="de Groot N.N."/>
        </authorList>
    </citation>
    <scope>NUCLEOTIDE SEQUENCE [LARGE SCALE GENOMIC DNA]</scope>
    <source>
        <strain evidence="1 2">DSM 15283</strain>
    </source>
</reference>
<dbReference type="Proteomes" id="UP000199144">
    <property type="component" value="Unassembled WGS sequence"/>
</dbReference>
<name>A0A1I4PJW8_9RHOB</name>
<dbReference type="OrthoDB" id="974738at2"/>
<accession>A0A1I4PJW8</accession>